<dbReference type="AlphaFoldDB" id="A0A837G4A6"/>
<dbReference type="InterPro" id="IPR036388">
    <property type="entry name" value="WH-like_DNA-bd_sf"/>
</dbReference>
<name>A0A837G4A6_9VIBR</name>
<evidence type="ECO:0000256" key="3">
    <source>
        <dbReference type="ARBA" id="ARBA00023125"/>
    </source>
</evidence>
<comment type="caution">
    <text evidence="5">The sequence shown here is derived from an EMBL/GenBank/DDBJ whole genome shotgun (WGS) entry which is preliminary data.</text>
</comment>
<dbReference type="GO" id="GO:0010628">
    <property type="term" value="P:positive regulation of gene expression"/>
    <property type="evidence" value="ECO:0007669"/>
    <property type="project" value="TreeGrafter"/>
</dbReference>
<dbReference type="SUPFAM" id="SSF46785">
    <property type="entry name" value="Winged helix' DNA-binding domain"/>
    <property type="match status" value="1"/>
</dbReference>
<keyword evidence="3" id="KW-0238">DNA-binding</keyword>
<dbReference type="InterPro" id="IPR000847">
    <property type="entry name" value="LysR_HTH_N"/>
</dbReference>
<organism evidence="5">
    <name type="scientific">Vibrio coralliilyticus</name>
    <dbReference type="NCBI Taxonomy" id="190893"/>
    <lineage>
        <taxon>Bacteria</taxon>
        <taxon>Pseudomonadati</taxon>
        <taxon>Pseudomonadota</taxon>
        <taxon>Gammaproteobacteria</taxon>
        <taxon>Vibrionales</taxon>
        <taxon>Vibrionaceae</taxon>
        <taxon>Vibrio</taxon>
    </lineage>
</organism>
<dbReference type="GO" id="GO:0043565">
    <property type="term" value="F:sequence-specific DNA binding"/>
    <property type="evidence" value="ECO:0007669"/>
    <property type="project" value="TreeGrafter"/>
</dbReference>
<protein>
    <submittedName>
        <fullName evidence="5">LysR family transcriptional regulator</fullName>
    </submittedName>
</protein>
<dbReference type="Pfam" id="PF03466">
    <property type="entry name" value="LysR_substrate"/>
    <property type="match status" value="1"/>
</dbReference>
<evidence type="ECO:0000256" key="1">
    <source>
        <dbReference type="ARBA" id="ARBA00009437"/>
    </source>
</evidence>
<dbReference type="InterPro" id="IPR036390">
    <property type="entry name" value="WH_DNA-bd_sf"/>
</dbReference>
<evidence type="ECO:0000313" key="5">
    <source>
        <dbReference type="EMBL" id="KJY71225.1"/>
    </source>
</evidence>
<dbReference type="PROSITE" id="PS50931">
    <property type="entry name" value="HTH_LYSR"/>
    <property type="match status" value="1"/>
</dbReference>
<comment type="similarity">
    <text evidence="1">Belongs to the LysR transcriptional regulatory family.</text>
</comment>
<proteinExistence type="inferred from homology"/>
<keyword evidence="2" id="KW-0805">Transcription regulation</keyword>
<dbReference type="Gene3D" id="3.40.190.290">
    <property type="match status" value="1"/>
</dbReference>
<dbReference type="Gene3D" id="1.10.10.10">
    <property type="entry name" value="Winged helix-like DNA-binding domain superfamily/Winged helix DNA-binding domain"/>
    <property type="match status" value="1"/>
</dbReference>
<evidence type="ECO:0000256" key="2">
    <source>
        <dbReference type="ARBA" id="ARBA00023015"/>
    </source>
</evidence>
<accession>A0A837G4A6</accession>
<dbReference type="InterPro" id="IPR005119">
    <property type="entry name" value="LysR_subst-bd"/>
</dbReference>
<dbReference type="Pfam" id="PF00126">
    <property type="entry name" value="HTH_1"/>
    <property type="match status" value="1"/>
</dbReference>
<evidence type="ECO:0000256" key="4">
    <source>
        <dbReference type="ARBA" id="ARBA00023163"/>
    </source>
</evidence>
<dbReference type="GO" id="GO:0003700">
    <property type="term" value="F:DNA-binding transcription factor activity"/>
    <property type="evidence" value="ECO:0007669"/>
    <property type="project" value="InterPro"/>
</dbReference>
<dbReference type="EMBL" id="JXXR01000016">
    <property type="protein sequence ID" value="KJY71225.1"/>
    <property type="molecule type" value="Genomic_DNA"/>
</dbReference>
<keyword evidence="4" id="KW-0804">Transcription</keyword>
<gene>
    <name evidence="5" type="ORF">TW71_14495</name>
</gene>
<sequence length="306" mass="34169">MNITAKQLRALKAISQAGTTSLAAEQLNLSQSGVSRMLAQLEKELDLDLFERDRGRLKIKPESLNLLSNALHVLEGMEQLQTQASEIKRGRKAKQVFKIAMPYTFAKSLAPKLIKQLVALFPDVSVELFSSHYQSIEESVYSGQADVGFTRISNHSKFRSTALDSGIAMCVFPEGHEFESFHSVNADNLRDQKLVMIGRKSSTRHDVMNWFTRSNLFPEIVVEAHSVDVACSLVAEGIGVSIANSTMLKGMDNHKIRALPILDLPRYQYGVIQRPDDIANERKQPVIDAFSDLLQEMLTELPVLGR</sequence>
<dbReference type="PANTHER" id="PTHR30427">
    <property type="entry name" value="TRANSCRIPTIONAL ACTIVATOR PROTEIN LYSR"/>
    <property type="match status" value="1"/>
</dbReference>
<reference evidence="5" key="1">
    <citation type="journal article" date="2015" name="BMC Genomics">
        <title>Genome mining reveals unlocked bioactive potential of marine Gram-negative bacteria.</title>
        <authorList>
            <person name="Machado H."/>
            <person name="Sonnenschein E.C."/>
            <person name="Melchiorsen J."/>
            <person name="Gram L."/>
        </authorList>
    </citation>
    <scope>NUCLEOTIDE SEQUENCE</scope>
    <source>
        <strain evidence="5">S2052</strain>
    </source>
</reference>
<dbReference type="PRINTS" id="PR00039">
    <property type="entry name" value="HTHLYSR"/>
</dbReference>
<dbReference type="SUPFAM" id="SSF53850">
    <property type="entry name" value="Periplasmic binding protein-like II"/>
    <property type="match status" value="1"/>
</dbReference>
<dbReference type="RefSeq" id="WP_045986358.1">
    <property type="nucleotide sequence ID" value="NZ_CP063052.1"/>
</dbReference>
<dbReference type="PANTHER" id="PTHR30427:SF1">
    <property type="entry name" value="TRANSCRIPTIONAL ACTIVATOR PROTEIN LYSR"/>
    <property type="match status" value="1"/>
</dbReference>